<feature type="transmembrane region" description="Helical" evidence="5">
    <location>
        <begin position="104"/>
        <end position="121"/>
    </location>
</feature>
<dbReference type="SUPFAM" id="SSF103473">
    <property type="entry name" value="MFS general substrate transporter"/>
    <property type="match status" value="1"/>
</dbReference>
<evidence type="ECO:0000256" key="3">
    <source>
        <dbReference type="ARBA" id="ARBA00023136"/>
    </source>
</evidence>
<feature type="transmembrane region" description="Helical" evidence="5">
    <location>
        <begin position="128"/>
        <end position="146"/>
    </location>
</feature>
<evidence type="ECO:0000256" key="2">
    <source>
        <dbReference type="ARBA" id="ARBA00022989"/>
    </source>
</evidence>
<protein>
    <submittedName>
        <fullName evidence="7">MFS transporter</fullName>
    </submittedName>
</protein>
<dbReference type="Proteomes" id="UP000287746">
    <property type="component" value="Unassembled WGS sequence"/>
</dbReference>
<feature type="transmembrane region" description="Helical" evidence="5">
    <location>
        <begin position="217"/>
        <end position="237"/>
    </location>
</feature>
<comment type="caution">
    <text evidence="7">The sequence shown here is derived from an EMBL/GenBank/DDBJ whole genome shotgun (WGS) entry which is preliminary data.</text>
</comment>
<organism evidence="7 8">
    <name type="scientific">Sphingomonas koreensis</name>
    <dbReference type="NCBI Taxonomy" id="93064"/>
    <lineage>
        <taxon>Bacteria</taxon>
        <taxon>Pseudomonadati</taxon>
        <taxon>Pseudomonadota</taxon>
        <taxon>Alphaproteobacteria</taxon>
        <taxon>Sphingomonadales</taxon>
        <taxon>Sphingomonadaceae</taxon>
        <taxon>Sphingomonas</taxon>
    </lineage>
</organism>
<dbReference type="InterPro" id="IPR050327">
    <property type="entry name" value="Proton-linked_MCT"/>
</dbReference>
<dbReference type="PANTHER" id="PTHR11360">
    <property type="entry name" value="MONOCARBOXYLATE TRANSPORTER"/>
    <property type="match status" value="1"/>
</dbReference>
<feature type="domain" description="Major facilitator superfamily (MFS) profile" evidence="6">
    <location>
        <begin position="60"/>
        <end position="447"/>
    </location>
</feature>
<dbReference type="Gene3D" id="1.20.1250.20">
    <property type="entry name" value="MFS general substrate transporter like domains"/>
    <property type="match status" value="2"/>
</dbReference>
<feature type="transmembrane region" description="Helical" evidence="5">
    <location>
        <begin position="187"/>
        <end position="211"/>
    </location>
</feature>
<gene>
    <name evidence="7" type="ORF">DAH66_09390</name>
</gene>
<feature type="transmembrane region" description="Helical" evidence="5">
    <location>
        <begin position="307"/>
        <end position="327"/>
    </location>
</feature>
<dbReference type="InterPro" id="IPR036259">
    <property type="entry name" value="MFS_trans_sf"/>
</dbReference>
<evidence type="ECO:0000313" key="7">
    <source>
        <dbReference type="EMBL" id="RSY85906.1"/>
    </source>
</evidence>
<sequence length="472" mass="50210">MCPSAAPSNRVSAPNSASMGSKNICSFRPSGWRRTEAHRESTGMFQFDQAFRDEFSANWRVLAIAITALFFGFSAPAYALPFIYPEVIKEFGWTREQATLLATAKYLTGVISCLVFGRFLDIAGAWRALMVSIVFGGIALFGFAFVGGLASYYAVGVLLGIAGPGAMVSCFVLVGRTFRASQGTATGMVLLGTAIGGVVMPVVTVDLIQAFGWRTGMAALSAGIWLVAVPALIYGMLRVPITEQAASASDASESVSVREYFGKMMRGSSFWLMSIAFFLVTIVDQALTQHQVLMLLDAGLSKDDGAWAVSAIGVVAIFGRVLAGNILDRSSNRGLAGLYFLLTTCAILSFALGNPIVLIAYIVVRAMGHSSVMVDGPVISRHTYGTQHLGLLTGLLTAMANLGSATGPWVMGRMYDAGQSYQSALILFMILPAVSAACIWFVNPRAWKAQRADAQRRPDQPVEGSPAVGLAP</sequence>
<keyword evidence="1 5" id="KW-0812">Transmembrane</keyword>
<feature type="transmembrane region" description="Helical" evidence="5">
    <location>
        <begin position="339"/>
        <end position="364"/>
    </location>
</feature>
<name>A0A430G414_9SPHN</name>
<dbReference type="AlphaFoldDB" id="A0A430G414"/>
<evidence type="ECO:0000256" key="4">
    <source>
        <dbReference type="SAM" id="MobiDB-lite"/>
    </source>
</evidence>
<feature type="transmembrane region" description="Helical" evidence="5">
    <location>
        <begin position="61"/>
        <end position="84"/>
    </location>
</feature>
<keyword evidence="3 5" id="KW-0472">Membrane</keyword>
<dbReference type="PANTHER" id="PTHR11360:SF290">
    <property type="entry name" value="MONOCARBOXYLATE MFS PERMEASE"/>
    <property type="match status" value="1"/>
</dbReference>
<dbReference type="GO" id="GO:0022857">
    <property type="term" value="F:transmembrane transporter activity"/>
    <property type="evidence" value="ECO:0007669"/>
    <property type="project" value="InterPro"/>
</dbReference>
<evidence type="ECO:0000256" key="1">
    <source>
        <dbReference type="ARBA" id="ARBA00022692"/>
    </source>
</evidence>
<evidence type="ECO:0000259" key="6">
    <source>
        <dbReference type="PROSITE" id="PS50850"/>
    </source>
</evidence>
<dbReference type="PROSITE" id="PS50850">
    <property type="entry name" value="MFS"/>
    <property type="match status" value="1"/>
</dbReference>
<keyword evidence="2 5" id="KW-1133">Transmembrane helix</keyword>
<dbReference type="InterPro" id="IPR011701">
    <property type="entry name" value="MFS"/>
</dbReference>
<feature type="transmembrane region" description="Helical" evidence="5">
    <location>
        <begin position="152"/>
        <end position="175"/>
    </location>
</feature>
<dbReference type="Pfam" id="PF07690">
    <property type="entry name" value="MFS_1"/>
    <property type="match status" value="1"/>
</dbReference>
<feature type="transmembrane region" description="Helical" evidence="5">
    <location>
        <begin position="421"/>
        <end position="442"/>
    </location>
</feature>
<reference evidence="7 8" key="1">
    <citation type="submission" date="2018-07" db="EMBL/GenBank/DDBJ databases">
        <title>Genomic and Epidemiologic Investigation of an Indolent Hospital Outbreak.</title>
        <authorList>
            <person name="Johnson R.C."/>
            <person name="Deming C."/>
            <person name="Conlan S."/>
            <person name="Zellmer C.J."/>
            <person name="Michelin A.V."/>
            <person name="Lee-Lin S."/>
            <person name="Thomas P.J."/>
            <person name="Park M."/>
            <person name="Weingarten R.A."/>
            <person name="Less J."/>
            <person name="Dekker J.P."/>
            <person name="Frank K.M."/>
            <person name="Musser K.A."/>
            <person name="Mcquiston J.R."/>
            <person name="Henderson D.K."/>
            <person name="Lau A.F."/>
            <person name="Palmore T.N."/>
            <person name="Segre J.A."/>
        </authorList>
    </citation>
    <scope>NUCLEOTIDE SEQUENCE [LARGE SCALE GENOMIC DNA]</scope>
    <source>
        <strain evidence="7 8">SK-CDC1_0717</strain>
    </source>
</reference>
<accession>A0A430G414</accession>
<dbReference type="InterPro" id="IPR020846">
    <property type="entry name" value="MFS_dom"/>
</dbReference>
<evidence type="ECO:0000313" key="8">
    <source>
        <dbReference type="Proteomes" id="UP000287746"/>
    </source>
</evidence>
<proteinExistence type="predicted"/>
<feature type="region of interest" description="Disordered" evidence="4">
    <location>
        <begin position="452"/>
        <end position="472"/>
    </location>
</feature>
<evidence type="ECO:0000256" key="5">
    <source>
        <dbReference type="SAM" id="Phobius"/>
    </source>
</evidence>
<dbReference type="EMBL" id="QQYZ01000007">
    <property type="protein sequence ID" value="RSY85906.1"/>
    <property type="molecule type" value="Genomic_DNA"/>
</dbReference>
<feature type="transmembrane region" description="Helical" evidence="5">
    <location>
        <begin position="270"/>
        <end position="287"/>
    </location>
</feature>